<evidence type="ECO:0000256" key="1">
    <source>
        <dbReference type="ARBA" id="ARBA00007469"/>
    </source>
</evidence>
<dbReference type="Pfam" id="PF00445">
    <property type="entry name" value="Ribonuclease_T2"/>
    <property type="match status" value="1"/>
</dbReference>
<evidence type="ECO:0000256" key="2">
    <source>
        <dbReference type="RuleBase" id="RU004328"/>
    </source>
</evidence>
<dbReference type="AlphaFoldDB" id="A0A2N0H4T3"/>
<dbReference type="GO" id="GO:0033897">
    <property type="term" value="F:ribonuclease T2 activity"/>
    <property type="evidence" value="ECO:0007669"/>
    <property type="project" value="InterPro"/>
</dbReference>
<dbReference type="PANTHER" id="PTHR11240:SF22">
    <property type="entry name" value="RIBONUCLEASE T2"/>
    <property type="match status" value="1"/>
</dbReference>
<dbReference type="RefSeq" id="WP_232730237.1">
    <property type="nucleotide sequence ID" value="NZ_PHUF01000005.1"/>
</dbReference>
<sequence>MRRTLIAAAALLAPLPASAQAYQCRVPPKIAMPEQARPDGPRISTPIGGYTLAVSWSPEFCRGARARDPDNYQCNTRIGRFGFVLHGLWPEAPQGRPPQWCAIEPRPTQEDLRRNLCMTPVPWLIEHEWAKHGSCMARRPEGYFKVASILWNSLTLPEGDRLSRKAGLTVGDLRSAFTAANAAFPRASVGVVVGNGGYLRELYLCYGRDFLPRACSARSFGPKDDTPLKIWRGL</sequence>
<name>A0A2N0H4T3_9SPHN</name>
<dbReference type="Proteomes" id="UP000232587">
    <property type="component" value="Unassembled WGS sequence"/>
</dbReference>
<proteinExistence type="inferred from homology"/>
<dbReference type="GO" id="GO:0003723">
    <property type="term" value="F:RNA binding"/>
    <property type="evidence" value="ECO:0007669"/>
    <property type="project" value="InterPro"/>
</dbReference>
<dbReference type="GO" id="GO:0006401">
    <property type="term" value="P:RNA catabolic process"/>
    <property type="evidence" value="ECO:0007669"/>
    <property type="project" value="TreeGrafter"/>
</dbReference>
<dbReference type="InterPro" id="IPR018188">
    <property type="entry name" value="RNase_T2_His_AS_1"/>
</dbReference>
<reference evidence="4 5" key="1">
    <citation type="submission" date="2017-11" db="EMBL/GenBank/DDBJ databases">
        <title>Genomic Encyclopedia of Type Strains, Phase III (KMG-III): the genomes of soil and plant-associated and newly described type strains.</title>
        <authorList>
            <person name="Whitman W."/>
        </authorList>
    </citation>
    <scope>NUCLEOTIDE SEQUENCE [LARGE SCALE GENOMIC DNA]</scope>
    <source>
        <strain evidence="4 5">CGMCC 1.12274</strain>
    </source>
</reference>
<dbReference type="InterPro" id="IPR001568">
    <property type="entry name" value="RNase_T2-like"/>
</dbReference>
<comment type="caution">
    <text evidence="4">The sequence shown here is derived from an EMBL/GenBank/DDBJ whole genome shotgun (WGS) entry which is preliminary data.</text>
</comment>
<dbReference type="Gene3D" id="3.90.730.10">
    <property type="entry name" value="Ribonuclease T2-like"/>
    <property type="match status" value="1"/>
</dbReference>
<dbReference type="SUPFAM" id="SSF55895">
    <property type="entry name" value="Ribonuclease Rh-like"/>
    <property type="match status" value="1"/>
</dbReference>
<gene>
    <name evidence="4" type="ORF">B0I00_2572</name>
</gene>
<dbReference type="PANTHER" id="PTHR11240">
    <property type="entry name" value="RIBONUCLEASE T2"/>
    <property type="match status" value="1"/>
</dbReference>
<dbReference type="PROSITE" id="PS00531">
    <property type="entry name" value="RNASE_T2_2"/>
    <property type="match status" value="1"/>
</dbReference>
<feature type="chain" id="PRO_5014638055" evidence="3">
    <location>
        <begin position="20"/>
        <end position="234"/>
    </location>
</feature>
<evidence type="ECO:0000313" key="5">
    <source>
        <dbReference type="Proteomes" id="UP000232587"/>
    </source>
</evidence>
<dbReference type="InterPro" id="IPR033130">
    <property type="entry name" value="RNase_T2_His_AS_2"/>
</dbReference>
<organism evidence="4 5">
    <name type="scientific">Novosphingobium kunmingense</name>
    <dbReference type="NCBI Taxonomy" id="1211806"/>
    <lineage>
        <taxon>Bacteria</taxon>
        <taxon>Pseudomonadati</taxon>
        <taxon>Pseudomonadota</taxon>
        <taxon>Alphaproteobacteria</taxon>
        <taxon>Sphingomonadales</taxon>
        <taxon>Sphingomonadaceae</taxon>
        <taxon>Novosphingobium</taxon>
    </lineage>
</organism>
<keyword evidence="5" id="KW-1185">Reference proteome</keyword>
<keyword evidence="3" id="KW-0732">Signal</keyword>
<accession>A0A2N0H4T3</accession>
<comment type="similarity">
    <text evidence="1 2">Belongs to the RNase T2 family.</text>
</comment>
<dbReference type="PROSITE" id="PS00530">
    <property type="entry name" value="RNASE_T2_1"/>
    <property type="match status" value="1"/>
</dbReference>
<evidence type="ECO:0000313" key="4">
    <source>
        <dbReference type="EMBL" id="PKB13944.1"/>
    </source>
</evidence>
<dbReference type="EMBL" id="PHUF01000005">
    <property type="protein sequence ID" value="PKB13944.1"/>
    <property type="molecule type" value="Genomic_DNA"/>
</dbReference>
<feature type="signal peptide" evidence="3">
    <location>
        <begin position="1"/>
        <end position="19"/>
    </location>
</feature>
<dbReference type="InterPro" id="IPR036430">
    <property type="entry name" value="RNase_T2-like_sf"/>
</dbReference>
<protein>
    <submittedName>
        <fullName evidence="4">Ribonuclease T2</fullName>
    </submittedName>
</protein>
<evidence type="ECO:0000256" key="3">
    <source>
        <dbReference type="SAM" id="SignalP"/>
    </source>
</evidence>